<reference evidence="2 3" key="1">
    <citation type="submission" date="2020-04" db="EMBL/GenBank/DDBJ databases">
        <authorList>
            <person name="De Canck E."/>
        </authorList>
    </citation>
    <scope>NUCLEOTIDE SEQUENCE [LARGE SCALE GENOMIC DNA]</scope>
    <source>
        <strain evidence="2 3">LMG 28614</strain>
    </source>
</reference>
<dbReference type="EMBL" id="CADIKK010000077">
    <property type="protein sequence ID" value="CAB3809597.1"/>
    <property type="molecule type" value="Genomic_DNA"/>
</dbReference>
<organism evidence="2 3">
    <name type="scientific">Paraburkholderia ultramafica</name>
    <dbReference type="NCBI Taxonomy" id="1544867"/>
    <lineage>
        <taxon>Bacteria</taxon>
        <taxon>Pseudomonadati</taxon>
        <taxon>Pseudomonadota</taxon>
        <taxon>Betaproteobacteria</taxon>
        <taxon>Burkholderiales</taxon>
        <taxon>Burkholderiaceae</taxon>
        <taxon>Paraburkholderia</taxon>
    </lineage>
</organism>
<feature type="compositionally biased region" description="Basic and acidic residues" evidence="1">
    <location>
        <begin position="40"/>
        <end position="65"/>
    </location>
</feature>
<proteinExistence type="predicted"/>
<evidence type="ECO:0000256" key="1">
    <source>
        <dbReference type="SAM" id="MobiDB-lite"/>
    </source>
</evidence>
<evidence type="ECO:0000313" key="3">
    <source>
        <dbReference type="Proteomes" id="UP000494365"/>
    </source>
</evidence>
<feature type="compositionally biased region" description="Basic and acidic residues" evidence="1">
    <location>
        <begin position="1"/>
        <end position="32"/>
    </location>
</feature>
<accession>A0A6S7DIT8</accession>
<dbReference type="Proteomes" id="UP000494365">
    <property type="component" value="Unassembled WGS sequence"/>
</dbReference>
<dbReference type="AlphaFoldDB" id="A0A6S7DIT8"/>
<protein>
    <submittedName>
        <fullName evidence="2">Uncharacterized protein</fullName>
    </submittedName>
</protein>
<evidence type="ECO:0000313" key="2">
    <source>
        <dbReference type="EMBL" id="CAB3809597.1"/>
    </source>
</evidence>
<keyword evidence="3" id="KW-1185">Reference proteome</keyword>
<name>A0A6S7DIT8_9BURK</name>
<feature type="region of interest" description="Disordered" evidence="1">
    <location>
        <begin position="1"/>
        <end position="65"/>
    </location>
</feature>
<gene>
    <name evidence="2" type="ORF">LMG28614_07079</name>
</gene>
<sequence length="65" mass="7700">MTVPRGPHDEEIERGQDSRNDHARERQKEFVRQRGPQVEPEPRKDESRNDKPDPKAENSNNNEHE</sequence>